<dbReference type="RefSeq" id="WP_018748211.1">
    <property type="nucleotide sequence ID" value="NZ_BSOZ01000002.1"/>
</dbReference>
<dbReference type="SMART" id="SM00495">
    <property type="entry name" value="ChtBD3"/>
    <property type="match status" value="2"/>
</dbReference>
<dbReference type="Pfam" id="PF00704">
    <property type="entry name" value="Glyco_hydro_18"/>
    <property type="match status" value="1"/>
</dbReference>
<keyword evidence="4" id="KW-0732">Signal</keyword>
<evidence type="ECO:0000259" key="5">
    <source>
        <dbReference type="PROSITE" id="PS51910"/>
    </source>
</evidence>
<dbReference type="PRINTS" id="PR01217">
    <property type="entry name" value="PRICHEXTENSN"/>
</dbReference>
<keyword evidence="2" id="KW-0119">Carbohydrate metabolism</keyword>
<feature type="domain" description="GH18" evidence="5">
    <location>
        <begin position="218"/>
        <end position="572"/>
    </location>
</feature>
<dbReference type="InterPro" id="IPR036573">
    <property type="entry name" value="CBM_sf_5/12"/>
</dbReference>
<sequence length="572" mass="61026">MKMLDKKQAGARSCARLISAMLLSVGAYAIPMSVQAACAAWAEGTTYTAGTVVSYAGSSYTALVTHTAYVGTNWNPAATPTLWQAGGNCGTTPTPTPTTPTPTPVVPTPTPVVPTPTPVVPTPTPPGTTCFAAWNSGTAYTGGQKVTYNGVNYEARWWTQGDNPAQSGEWGPWKNVGACGNTPTPTPVTPTPTPVTPTPTVTPTPVTPTPTPVTPGSRMYVGYSSTWNTSLYDLTTSNIPSYFTHVNLAFVRPDTKYTRGSYAFDQEIAGFEFVEGAATPNGQKKFTAQQSQDLRNNIAALKARGTKVFISVGGWSYSQGSQWSQFNAPHIVDLALDLGAAGVDIDWESSGSSCNKGDAATFSCSKDSEIANIISSLYNEIQTRNAGLKISIAGWSTGAYYVKGTPFEEGKVQWGSPFGGTMYSVVKNHGNKIDFINLMSYDGGEYYDPREGYEAYKAIYSKPINMGMEIAPEGSGGAVLKLNDGGVQYDADMLTGLNNIATPYYNVQTLVKYIKNKGRSFDGFMIWQIWKQRVHQPAPAGAATENSAGQFVCQNLPLTGNCSDVIPVLPKL</sequence>
<dbReference type="Gene3D" id="2.10.10.20">
    <property type="entry name" value="Carbohydrate-binding module superfamily 5/12"/>
    <property type="match status" value="2"/>
</dbReference>
<feature type="signal peptide" evidence="4">
    <location>
        <begin position="1"/>
        <end position="29"/>
    </location>
</feature>
<protein>
    <recommendedName>
        <fullName evidence="5">GH18 domain-containing protein</fullName>
    </recommendedName>
</protein>
<comment type="caution">
    <text evidence="6">The sequence shown here is derived from an EMBL/GenBank/DDBJ whole genome shotgun (WGS) entry which is preliminary data.</text>
</comment>
<dbReference type="InterPro" id="IPR011583">
    <property type="entry name" value="Chitinase_II/V-like_cat"/>
</dbReference>
<accession>A0ABQ6BME8</accession>
<evidence type="ECO:0000313" key="7">
    <source>
        <dbReference type="Proteomes" id="UP001156836"/>
    </source>
</evidence>
<name>A0ABQ6BME8_9NEIS</name>
<dbReference type="InterPro" id="IPR001223">
    <property type="entry name" value="Glyco_hydro18_cat"/>
</dbReference>
<dbReference type="SUPFAM" id="SSF51055">
    <property type="entry name" value="Carbohydrate binding domain"/>
    <property type="match status" value="2"/>
</dbReference>
<keyword evidence="1" id="KW-0378">Hydrolase</keyword>
<evidence type="ECO:0000256" key="4">
    <source>
        <dbReference type="SAM" id="SignalP"/>
    </source>
</evidence>
<dbReference type="CDD" id="cd12215">
    <property type="entry name" value="ChiC_BD"/>
    <property type="match status" value="1"/>
</dbReference>
<evidence type="ECO:0000313" key="6">
    <source>
        <dbReference type="EMBL" id="GLS03175.1"/>
    </source>
</evidence>
<dbReference type="CDD" id="cd12214">
    <property type="entry name" value="ChiA1_BD"/>
    <property type="match status" value="1"/>
</dbReference>
<dbReference type="CDD" id="cd00598">
    <property type="entry name" value="GH18_chitinase-like"/>
    <property type="match status" value="1"/>
</dbReference>
<dbReference type="Proteomes" id="UP001156836">
    <property type="component" value="Unassembled WGS sequence"/>
</dbReference>
<dbReference type="SUPFAM" id="SSF51445">
    <property type="entry name" value="(Trans)glycosidases"/>
    <property type="match status" value="1"/>
</dbReference>
<proteinExistence type="predicted"/>
<evidence type="ECO:0000256" key="3">
    <source>
        <dbReference type="SAM" id="MobiDB-lite"/>
    </source>
</evidence>
<dbReference type="EMBL" id="BSOZ01000002">
    <property type="protein sequence ID" value="GLS03175.1"/>
    <property type="molecule type" value="Genomic_DNA"/>
</dbReference>
<keyword evidence="7" id="KW-1185">Reference proteome</keyword>
<gene>
    <name evidence="6" type="ORF">GCM10007860_03180</name>
</gene>
<dbReference type="InterPro" id="IPR003610">
    <property type="entry name" value="CBM5/12"/>
</dbReference>
<dbReference type="SMART" id="SM00636">
    <property type="entry name" value="Glyco_18"/>
    <property type="match status" value="1"/>
</dbReference>
<feature type="region of interest" description="Disordered" evidence="3">
    <location>
        <begin position="185"/>
        <end position="213"/>
    </location>
</feature>
<dbReference type="PROSITE" id="PS51910">
    <property type="entry name" value="GH18_2"/>
    <property type="match status" value="1"/>
</dbReference>
<evidence type="ECO:0000256" key="1">
    <source>
        <dbReference type="ARBA" id="ARBA00022801"/>
    </source>
</evidence>
<feature type="chain" id="PRO_5046339133" description="GH18 domain-containing protein" evidence="4">
    <location>
        <begin position="30"/>
        <end position="572"/>
    </location>
</feature>
<reference evidence="7" key="1">
    <citation type="journal article" date="2019" name="Int. J. Syst. Evol. Microbiol.">
        <title>The Global Catalogue of Microorganisms (GCM) 10K type strain sequencing project: providing services to taxonomists for standard genome sequencing and annotation.</title>
        <authorList>
            <consortium name="The Broad Institute Genomics Platform"/>
            <consortium name="The Broad Institute Genome Sequencing Center for Infectious Disease"/>
            <person name="Wu L."/>
            <person name="Ma J."/>
        </authorList>
    </citation>
    <scope>NUCLEOTIDE SEQUENCE [LARGE SCALE GENOMIC DNA]</scope>
    <source>
        <strain evidence="7">NBRC 104970</strain>
    </source>
</reference>
<dbReference type="InterPro" id="IPR017853">
    <property type="entry name" value="GH"/>
</dbReference>
<evidence type="ECO:0000256" key="2">
    <source>
        <dbReference type="ARBA" id="ARBA00023277"/>
    </source>
</evidence>
<organism evidence="6 7">
    <name type="scientific">Chitiniphilus shinanonensis</name>
    <dbReference type="NCBI Taxonomy" id="553088"/>
    <lineage>
        <taxon>Bacteria</taxon>
        <taxon>Pseudomonadati</taxon>
        <taxon>Pseudomonadota</taxon>
        <taxon>Betaproteobacteria</taxon>
        <taxon>Neisseriales</taxon>
        <taxon>Chitinibacteraceae</taxon>
        <taxon>Chitiniphilus</taxon>
    </lineage>
</organism>
<dbReference type="Gene3D" id="3.20.20.80">
    <property type="entry name" value="Glycosidases"/>
    <property type="match status" value="1"/>
</dbReference>
<dbReference type="Pfam" id="PF02839">
    <property type="entry name" value="CBM_5_12"/>
    <property type="match status" value="2"/>
</dbReference>